<dbReference type="Pfam" id="PF02720">
    <property type="entry name" value="DUF222"/>
    <property type="match status" value="1"/>
</dbReference>
<sequence length="439" mass="46736">MFGISGNVVGSVVTGPTRLPVDADTVRGWTRSLGSAELAADDPQRIELLRALEELTCAAAGAQAVVTAEFARSQRAEQAAAGVPSARQGRGVASQVAFARRESPHRGQRHLGLAVVLSDEMPHTLSALRAGQVTEFRATLMAQETACLSRSDRATVDRAIAGDPEAFSAYSDRELVGDVRRLAYQLDPGSVVGRRRKAEADRRVTLRPAPDVMSQLSALLPVAQGVAVFAALSKEADRLRAAGDERSRGQLMADLLVVRATGARPVVPGGPPVVPTTVDVVLSDQTLLGGDHEPAHLDGFGQIPADLARRLAHDTLDAGLELWLRRLYAGNDGRLVAMDSRARLFPRMLAKLIVFRDQLCRTPWCGAPIRHLDHALDHDAGGQTSLDNGQGLCEACNHAKQAPGWRAGPAPDGSIETATPTGHTVRSRPPRAPQPYDAA</sequence>
<proteinExistence type="predicted"/>
<dbReference type="SMART" id="SM00507">
    <property type="entry name" value="HNHc"/>
    <property type="match status" value="1"/>
</dbReference>
<evidence type="ECO:0000259" key="2">
    <source>
        <dbReference type="SMART" id="SM00507"/>
    </source>
</evidence>
<evidence type="ECO:0000256" key="1">
    <source>
        <dbReference type="SAM" id="MobiDB-lite"/>
    </source>
</evidence>
<keyword evidence="4" id="KW-1185">Reference proteome</keyword>
<gene>
    <name evidence="3" type="ORF">EPD65_02240</name>
</gene>
<dbReference type="EMBL" id="SJZJ01000002">
    <property type="protein sequence ID" value="TCJ30877.1"/>
    <property type="molecule type" value="Genomic_DNA"/>
</dbReference>
<dbReference type="Gene3D" id="1.10.30.50">
    <property type="match status" value="1"/>
</dbReference>
<comment type="caution">
    <text evidence="3">The sequence shown here is derived from an EMBL/GenBank/DDBJ whole genome shotgun (WGS) entry which is preliminary data.</text>
</comment>
<evidence type="ECO:0000313" key="3">
    <source>
        <dbReference type="EMBL" id="TCJ30877.1"/>
    </source>
</evidence>
<dbReference type="RefSeq" id="WP_131581525.1">
    <property type="nucleotide sequence ID" value="NZ_SJZJ01000002.1"/>
</dbReference>
<name>A0A4R1CJ54_9ACTN</name>
<feature type="region of interest" description="Disordered" evidence="1">
    <location>
        <begin position="403"/>
        <end position="439"/>
    </location>
</feature>
<dbReference type="OrthoDB" id="5241234at2"/>
<protein>
    <submittedName>
        <fullName evidence="3">DUF222 domain-containing protein</fullName>
    </submittedName>
</protein>
<dbReference type="AlphaFoldDB" id="A0A4R1CJ54"/>
<accession>A0A4R1CJ54</accession>
<dbReference type="Proteomes" id="UP000295453">
    <property type="component" value="Unassembled WGS sequence"/>
</dbReference>
<dbReference type="InterPro" id="IPR003615">
    <property type="entry name" value="HNH_nuc"/>
</dbReference>
<dbReference type="CDD" id="cd00085">
    <property type="entry name" value="HNHc"/>
    <property type="match status" value="1"/>
</dbReference>
<feature type="domain" description="HNH nuclease" evidence="2">
    <location>
        <begin position="348"/>
        <end position="398"/>
    </location>
</feature>
<organism evidence="3 4">
    <name type="scientific">Nocardioides jejuensis</name>
    <dbReference type="NCBI Taxonomy" id="2502782"/>
    <lineage>
        <taxon>Bacteria</taxon>
        <taxon>Bacillati</taxon>
        <taxon>Actinomycetota</taxon>
        <taxon>Actinomycetes</taxon>
        <taxon>Propionibacteriales</taxon>
        <taxon>Nocardioidaceae</taxon>
        <taxon>Nocardioides</taxon>
    </lineage>
</organism>
<reference evidence="3 4" key="1">
    <citation type="submission" date="2019-03" db="EMBL/GenBank/DDBJ databases">
        <authorList>
            <person name="Kim M.K.M."/>
        </authorList>
    </citation>
    <scope>NUCLEOTIDE SEQUENCE [LARGE SCALE GENOMIC DNA]</scope>
    <source>
        <strain evidence="3 4">18JY15-6</strain>
    </source>
</reference>
<evidence type="ECO:0000313" key="4">
    <source>
        <dbReference type="Proteomes" id="UP000295453"/>
    </source>
</evidence>
<dbReference type="InterPro" id="IPR003870">
    <property type="entry name" value="DUF222"/>
</dbReference>